<keyword evidence="2" id="KW-1185">Reference proteome</keyword>
<dbReference type="PANTHER" id="PTHR11905">
    <property type="entry name" value="ADAM A DISINTEGRIN AND METALLOPROTEASE DOMAIN"/>
    <property type="match status" value="1"/>
</dbReference>
<proteinExistence type="predicted"/>
<dbReference type="Proteomes" id="UP000472263">
    <property type="component" value="Chromosome 10"/>
</dbReference>
<dbReference type="PANTHER" id="PTHR11905:SF19">
    <property type="entry name" value="DISINTEGRIN AND METALLOPROTEINASE DOMAIN-CONTAINING PROTEIN 19"/>
    <property type="match status" value="1"/>
</dbReference>
<dbReference type="GeneTree" id="ENSGT00940000159624"/>
<dbReference type="GO" id="GO:0006509">
    <property type="term" value="P:membrane protein ectodomain proteolysis"/>
    <property type="evidence" value="ECO:0007669"/>
    <property type="project" value="TreeGrafter"/>
</dbReference>
<organism evidence="1 2">
    <name type="scientific">Myripristis murdjan</name>
    <name type="common">pinecone soldierfish</name>
    <dbReference type="NCBI Taxonomy" id="586833"/>
    <lineage>
        <taxon>Eukaryota</taxon>
        <taxon>Metazoa</taxon>
        <taxon>Chordata</taxon>
        <taxon>Craniata</taxon>
        <taxon>Vertebrata</taxon>
        <taxon>Euteleostomi</taxon>
        <taxon>Actinopterygii</taxon>
        <taxon>Neopterygii</taxon>
        <taxon>Teleostei</taxon>
        <taxon>Neoteleostei</taxon>
        <taxon>Acanthomorphata</taxon>
        <taxon>Holocentriformes</taxon>
        <taxon>Holocentridae</taxon>
        <taxon>Myripristis</taxon>
    </lineage>
</organism>
<reference evidence="1" key="2">
    <citation type="submission" date="2025-08" db="UniProtKB">
        <authorList>
            <consortium name="Ensembl"/>
        </authorList>
    </citation>
    <scope>IDENTIFICATION</scope>
</reference>
<accession>A0A668AV54</accession>
<sequence>VIVFYRQLLAPGYQEIWYSPSGTRLSSSPGHCFYHGEVLGVEGSSVAVSTCSGLRGLISLNTSVSYLIEPLPVSTDTQQHAVFRAESLHLPKGSCLHHHGNKEEEEEEEQGLNTFIHGMMTPWSVRVSPDRRMSRNHLKYVHIFHKAEQYYHHMFRSKHGRHLEKTKMKLLEAANYVDKVFFRGCVKTTCCIIMTIFTSVSVSLSDSMSECCFCLCAIVHPCLSTTSH</sequence>
<evidence type="ECO:0000313" key="2">
    <source>
        <dbReference type="Proteomes" id="UP000472263"/>
    </source>
</evidence>
<dbReference type="AlphaFoldDB" id="A0A668AV54"/>
<evidence type="ECO:0000313" key="1">
    <source>
        <dbReference type="Ensembl" id="ENSMMDP00005050006.1"/>
    </source>
</evidence>
<dbReference type="Ensembl" id="ENSMMDT00005050996.1">
    <property type="protein sequence ID" value="ENSMMDP00005050006.1"/>
    <property type="gene ID" value="ENSMMDG00005022706.1"/>
</dbReference>
<reference evidence="1" key="1">
    <citation type="submission" date="2019-06" db="EMBL/GenBank/DDBJ databases">
        <authorList>
            <consortium name="Wellcome Sanger Institute Data Sharing"/>
        </authorList>
    </citation>
    <scope>NUCLEOTIDE SEQUENCE [LARGE SCALE GENOMIC DNA]</scope>
</reference>
<name>A0A668AV54_9TELE</name>
<protein>
    <submittedName>
        <fullName evidence="1">ADAM metallopeptidase domain 19</fullName>
    </submittedName>
</protein>
<gene>
    <name evidence="1" type="primary">ADAM19</name>
</gene>
<reference evidence="1" key="3">
    <citation type="submission" date="2025-09" db="UniProtKB">
        <authorList>
            <consortium name="Ensembl"/>
        </authorList>
    </citation>
    <scope>IDENTIFICATION</scope>
</reference>